<sequence length="127" mass="12989">MSMPPANPYSNSAASSDEPVYLGGRQRSLKIRRIDPLSLGCMQGALFALIGLIPVLFIIFMTIVGAAGGGFRAAGNQLVVGVAGTLILGVLAPLVYGVMGFVGGVVLALAYNFIASFSGGVELELGE</sequence>
<evidence type="ECO:0000313" key="3">
    <source>
        <dbReference type="Proteomes" id="UP000318053"/>
    </source>
</evidence>
<gene>
    <name evidence="2" type="ORF">CA85_25490</name>
</gene>
<dbReference type="EMBL" id="SJPK01000005">
    <property type="protein sequence ID" value="TWT66454.1"/>
    <property type="molecule type" value="Genomic_DNA"/>
</dbReference>
<comment type="caution">
    <text evidence="2">The sequence shown here is derived from an EMBL/GenBank/DDBJ whole genome shotgun (WGS) entry which is preliminary data.</text>
</comment>
<protein>
    <recommendedName>
        <fullName evidence="4">DUF3566 domain-containing protein</fullName>
    </recommendedName>
</protein>
<dbReference type="AlphaFoldDB" id="A0A5C5XU91"/>
<dbReference type="OrthoDB" id="286259at2"/>
<dbReference type="RefSeq" id="WP_146391563.1">
    <property type="nucleotide sequence ID" value="NZ_SJPK01000005.1"/>
</dbReference>
<evidence type="ECO:0000313" key="2">
    <source>
        <dbReference type="EMBL" id="TWT66454.1"/>
    </source>
</evidence>
<name>A0A5C5XU91_9BACT</name>
<feature type="transmembrane region" description="Helical" evidence="1">
    <location>
        <begin position="45"/>
        <end position="66"/>
    </location>
</feature>
<reference evidence="2 3" key="1">
    <citation type="submission" date="2019-02" db="EMBL/GenBank/DDBJ databases">
        <title>Deep-cultivation of Planctomycetes and their phenomic and genomic characterization uncovers novel biology.</title>
        <authorList>
            <person name="Wiegand S."/>
            <person name="Jogler M."/>
            <person name="Boedeker C."/>
            <person name="Pinto D."/>
            <person name="Vollmers J."/>
            <person name="Rivas-Marin E."/>
            <person name="Kohn T."/>
            <person name="Peeters S.H."/>
            <person name="Heuer A."/>
            <person name="Rast P."/>
            <person name="Oberbeckmann S."/>
            <person name="Bunk B."/>
            <person name="Jeske O."/>
            <person name="Meyerdierks A."/>
            <person name="Storesund J.E."/>
            <person name="Kallscheuer N."/>
            <person name="Luecker S."/>
            <person name="Lage O.M."/>
            <person name="Pohl T."/>
            <person name="Merkel B.J."/>
            <person name="Hornburger P."/>
            <person name="Mueller R.-W."/>
            <person name="Bruemmer F."/>
            <person name="Labrenz M."/>
            <person name="Spormann A.M."/>
            <person name="Op Den Camp H."/>
            <person name="Overmann J."/>
            <person name="Amann R."/>
            <person name="Jetten M.S.M."/>
            <person name="Mascher T."/>
            <person name="Medema M.H."/>
            <person name="Devos D.P."/>
            <person name="Kaster A.-K."/>
            <person name="Ovreas L."/>
            <person name="Rohde M."/>
            <person name="Galperin M.Y."/>
            <person name="Jogler C."/>
        </authorList>
    </citation>
    <scope>NUCLEOTIDE SEQUENCE [LARGE SCALE GENOMIC DNA]</scope>
    <source>
        <strain evidence="2 3">CA85</strain>
    </source>
</reference>
<proteinExistence type="predicted"/>
<dbReference type="Proteomes" id="UP000318053">
    <property type="component" value="Unassembled WGS sequence"/>
</dbReference>
<evidence type="ECO:0000256" key="1">
    <source>
        <dbReference type="SAM" id="Phobius"/>
    </source>
</evidence>
<keyword evidence="3" id="KW-1185">Reference proteome</keyword>
<accession>A0A5C5XU91</accession>
<keyword evidence="1" id="KW-0812">Transmembrane</keyword>
<feature type="transmembrane region" description="Helical" evidence="1">
    <location>
        <begin position="78"/>
        <end position="111"/>
    </location>
</feature>
<evidence type="ECO:0008006" key="4">
    <source>
        <dbReference type="Google" id="ProtNLM"/>
    </source>
</evidence>
<keyword evidence="1" id="KW-0472">Membrane</keyword>
<organism evidence="2 3">
    <name type="scientific">Allorhodopirellula solitaria</name>
    <dbReference type="NCBI Taxonomy" id="2527987"/>
    <lineage>
        <taxon>Bacteria</taxon>
        <taxon>Pseudomonadati</taxon>
        <taxon>Planctomycetota</taxon>
        <taxon>Planctomycetia</taxon>
        <taxon>Pirellulales</taxon>
        <taxon>Pirellulaceae</taxon>
        <taxon>Allorhodopirellula</taxon>
    </lineage>
</organism>
<keyword evidence="1" id="KW-1133">Transmembrane helix</keyword>